<dbReference type="SUPFAM" id="SSF141091">
    <property type="entry name" value="L21p-like"/>
    <property type="match status" value="1"/>
</dbReference>
<sequence length="104" mass="11832">MENWVIIKIAGKQYKVAEGDTIEVDKLGKEKGPISFDEVLLVKKDNGLAIGKPLVDKAKVKGQILEDFKGKKIRVVKFKSKSRYLRIRGHRQSRTKVLIEKIIS</sequence>
<dbReference type="PANTHER" id="PTHR21349:SF0">
    <property type="entry name" value="LARGE RIBOSOMAL SUBUNIT PROTEIN BL21M"/>
    <property type="match status" value="1"/>
</dbReference>
<dbReference type="GO" id="GO:0019843">
    <property type="term" value="F:rRNA binding"/>
    <property type="evidence" value="ECO:0007669"/>
    <property type="project" value="UniProtKB-UniRule"/>
</dbReference>
<evidence type="ECO:0000256" key="2">
    <source>
        <dbReference type="ARBA" id="ARBA00022980"/>
    </source>
</evidence>
<dbReference type="EMBL" id="MFAU01000016">
    <property type="protein sequence ID" value="OGD84612.1"/>
    <property type="molecule type" value="Genomic_DNA"/>
</dbReference>
<evidence type="ECO:0000256" key="5">
    <source>
        <dbReference type="RuleBase" id="RU000562"/>
    </source>
</evidence>
<evidence type="ECO:0000313" key="7">
    <source>
        <dbReference type="Proteomes" id="UP000179252"/>
    </source>
</evidence>
<dbReference type="GO" id="GO:0003735">
    <property type="term" value="F:structural constituent of ribosome"/>
    <property type="evidence" value="ECO:0007669"/>
    <property type="project" value="InterPro"/>
</dbReference>
<evidence type="ECO:0000256" key="4">
    <source>
        <dbReference type="HAMAP-Rule" id="MF_01363"/>
    </source>
</evidence>
<comment type="caution">
    <text evidence="6">The sequence shown here is derived from an EMBL/GenBank/DDBJ whole genome shotgun (WGS) entry which is preliminary data.</text>
</comment>
<evidence type="ECO:0000313" key="6">
    <source>
        <dbReference type="EMBL" id="OGD84612.1"/>
    </source>
</evidence>
<keyword evidence="2 4" id="KW-0689">Ribosomal protein</keyword>
<reference evidence="6 7" key="1">
    <citation type="journal article" date="2016" name="Nat. Commun.">
        <title>Thousands of microbial genomes shed light on interconnected biogeochemical processes in an aquifer system.</title>
        <authorList>
            <person name="Anantharaman K."/>
            <person name="Brown C.T."/>
            <person name="Hug L.A."/>
            <person name="Sharon I."/>
            <person name="Castelle C.J."/>
            <person name="Probst A.J."/>
            <person name="Thomas B.C."/>
            <person name="Singh A."/>
            <person name="Wilkins M.J."/>
            <person name="Karaoz U."/>
            <person name="Brodie E.L."/>
            <person name="Williams K.H."/>
            <person name="Hubbard S.S."/>
            <person name="Banfield J.F."/>
        </authorList>
    </citation>
    <scope>NUCLEOTIDE SEQUENCE [LARGE SCALE GENOMIC DNA]</scope>
</reference>
<evidence type="ECO:0000256" key="3">
    <source>
        <dbReference type="ARBA" id="ARBA00023274"/>
    </source>
</evidence>
<comment type="similarity">
    <text evidence="1 4 5">Belongs to the bacterial ribosomal protein bL21 family.</text>
</comment>
<dbReference type="InterPro" id="IPR001787">
    <property type="entry name" value="Ribosomal_bL21"/>
</dbReference>
<keyword evidence="4 5" id="KW-0694">RNA-binding</keyword>
<gene>
    <name evidence="4" type="primary">rplU</name>
    <name evidence="6" type="ORF">A2165_02190</name>
</gene>
<dbReference type="NCBIfam" id="TIGR00061">
    <property type="entry name" value="L21"/>
    <property type="match status" value="1"/>
</dbReference>
<dbReference type="GO" id="GO:0005840">
    <property type="term" value="C:ribosome"/>
    <property type="evidence" value="ECO:0007669"/>
    <property type="project" value="UniProtKB-KW"/>
</dbReference>
<evidence type="ECO:0000256" key="1">
    <source>
        <dbReference type="ARBA" id="ARBA00008563"/>
    </source>
</evidence>
<comment type="function">
    <text evidence="4 5">This protein binds to 23S rRNA in the presence of protein L20.</text>
</comment>
<dbReference type="GO" id="GO:0006412">
    <property type="term" value="P:translation"/>
    <property type="evidence" value="ECO:0007669"/>
    <property type="project" value="UniProtKB-UniRule"/>
</dbReference>
<dbReference type="Pfam" id="PF00829">
    <property type="entry name" value="Ribosomal_L21p"/>
    <property type="match status" value="1"/>
</dbReference>
<dbReference type="PANTHER" id="PTHR21349">
    <property type="entry name" value="50S RIBOSOMAL PROTEIN L21"/>
    <property type="match status" value="1"/>
</dbReference>
<keyword evidence="3 4" id="KW-0687">Ribonucleoprotein</keyword>
<dbReference type="AlphaFoldDB" id="A0A1F5FYE1"/>
<accession>A0A1F5FYE1</accession>
<keyword evidence="4 5" id="KW-0699">rRNA-binding</keyword>
<dbReference type="InterPro" id="IPR028909">
    <property type="entry name" value="bL21-like"/>
</dbReference>
<proteinExistence type="inferred from homology"/>
<organism evidence="6 7">
    <name type="scientific">Candidatus Curtissbacteria bacterium RBG_13_40_7</name>
    <dbReference type="NCBI Taxonomy" id="1797706"/>
    <lineage>
        <taxon>Bacteria</taxon>
        <taxon>Candidatus Curtissiibacteriota</taxon>
    </lineage>
</organism>
<dbReference type="GO" id="GO:1990904">
    <property type="term" value="C:ribonucleoprotein complex"/>
    <property type="evidence" value="ECO:0007669"/>
    <property type="project" value="UniProtKB-KW"/>
</dbReference>
<dbReference type="Proteomes" id="UP000179252">
    <property type="component" value="Unassembled WGS sequence"/>
</dbReference>
<protein>
    <recommendedName>
        <fullName evidence="4">Large ribosomal subunit protein bL21</fullName>
    </recommendedName>
</protein>
<dbReference type="InterPro" id="IPR036164">
    <property type="entry name" value="bL21-like_sf"/>
</dbReference>
<dbReference type="GO" id="GO:0005737">
    <property type="term" value="C:cytoplasm"/>
    <property type="evidence" value="ECO:0007669"/>
    <property type="project" value="UniProtKB-ARBA"/>
</dbReference>
<comment type="subunit">
    <text evidence="4">Part of the 50S ribosomal subunit. Contacts protein L20.</text>
</comment>
<dbReference type="HAMAP" id="MF_01363">
    <property type="entry name" value="Ribosomal_bL21"/>
    <property type="match status" value="1"/>
</dbReference>
<name>A0A1F5FYE1_9BACT</name>